<keyword evidence="4" id="KW-1185">Reference proteome</keyword>
<dbReference type="Proteomes" id="UP000729402">
    <property type="component" value="Unassembled WGS sequence"/>
</dbReference>
<dbReference type="EMBL" id="JAAALK010000868">
    <property type="protein sequence ID" value="KAG8044151.1"/>
    <property type="molecule type" value="Genomic_DNA"/>
</dbReference>
<organism evidence="3 4">
    <name type="scientific">Zizania palustris</name>
    <name type="common">Northern wild rice</name>
    <dbReference type="NCBI Taxonomy" id="103762"/>
    <lineage>
        <taxon>Eukaryota</taxon>
        <taxon>Viridiplantae</taxon>
        <taxon>Streptophyta</taxon>
        <taxon>Embryophyta</taxon>
        <taxon>Tracheophyta</taxon>
        <taxon>Spermatophyta</taxon>
        <taxon>Magnoliopsida</taxon>
        <taxon>Liliopsida</taxon>
        <taxon>Poales</taxon>
        <taxon>Poaceae</taxon>
        <taxon>BOP clade</taxon>
        <taxon>Oryzoideae</taxon>
        <taxon>Oryzeae</taxon>
        <taxon>Zizaniinae</taxon>
        <taxon>Zizania</taxon>
    </lineage>
</organism>
<evidence type="ECO:0000256" key="1">
    <source>
        <dbReference type="SAM" id="MobiDB-lite"/>
    </source>
</evidence>
<gene>
    <name evidence="3" type="ORF">GUJ93_ZPchr0043g16398</name>
</gene>
<comment type="caution">
    <text evidence="3">The sequence shown here is derived from an EMBL/GenBank/DDBJ whole genome shotgun (WGS) entry which is preliminary data.</text>
</comment>
<protein>
    <recommendedName>
        <fullName evidence="2">Myb/SANT-like domain-containing protein</fullName>
    </recommendedName>
</protein>
<feature type="region of interest" description="Disordered" evidence="1">
    <location>
        <begin position="45"/>
        <end position="102"/>
    </location>
</feature>
<evidence type="ECO:0000313" key="4">
    <source>
        <dbReference type="Proteomes" id="UP000729402"/>
    </source>
</evidence>
<dbReference type="AlphaFoldDB" id="A0A8J5RN23"/>
<feature type="compositionally biased region" description="Low complexity" evidence="1">
    <location>
        <begin position="81"/>
        <end position="102"/>
    </location>
</feature>
<evidence type="ECO:0000259" key="2">
    <source>
        <dbReference type="Pfam" id="PF12776"/>
    </source>
</evidence>
<dbReference type="InterPro" id="IPR024752">
    <property type="entry name" value="Myb/SANT-like_dom"/>
</dbReference>
<sequence length="371" mass="41965">MALALARRRLPQPRLPQLLLRRRMALAREAMALALARRRLPQPRLRRRAWPGGGSSSRRAWPGSGSRRRAWPGGGSRRHASAGAHGQAAAPRAGAHGAGAGQAAAAHGAGQVAAAHAPGQGTAALGQDTVAEDFHGTKRGRVSKKKDEQGDQMEWTDAYMTLFCELMVEQVKKGNRPNTSLNTVGYKEVSHRFFQMTGIELSKLQIKNKWDKLKIDWNVWNKLMRSQTGTGWNNEKRVIDMPNEWWKKAKKVSARCQLCNNNYYYYRLIRLMYMLNYVLQDIPGCGKFRKKAIQNEELLREMFVGIINNEDDHWNPMSDNPIIPPQQVETIDVDNDVVGGVKISMMIPPFMLTFLVCHHLNVNMRCMRFLL</sequence>
<dbReference type="Pfam" id="PF12776">
    <property type="entry name" value="Myb_DNA-bind_3"/>
    <property type="match status" value="1"/>
</dbReference>
<dbReference type="PANTHER" id="PTHR47851">
    <property type="entry name" value="OS06G0588700 PROTEIN-RELATED"/>
    <property type="match status" value="1"/>
</dbReference>
<feature type="compositionally biased region" description="Basic residues" evidence="1">
    <location>
        <begin position="66"/>
        <end position="80"/>
    </location>
</feature>
<reference evidence="3" key="1">
    <citation type="journal article" date="2021" name="bioRxiv">
        <title>Whole Genome Assembly and Annotation of Northern Wild Rice, Zizania palustris L., Supports a Whole Genome Duplication in the Zizania Genus.</title>
        <authorList>
            <person name="Haas M."/>
            <person name="Kono T."/>
            <person name="Macchietto M."/>
            <person name="Millas R."/>
            <person name="McGilp L."/>
            <person name="Shao M."/>
            <person name="Duquette J."/>
            <person name="Hirsch C.N."/>
            <person name="Kimball J."/>
        </authorList>
    </citation>
    <scope>NUCLEOTIDE SEQUENCE</scope>
    <source>
        <tissue evidence="3">Fresh leaf tissue</tissue>
    </source>
</reference>
<evidence type="ECO:0000313" key="3">
    <source>
        <dbReference type="EMBL" id="KAG8044151.1"/>
    </source>
</evidence>
<reference evidence="3" key="2">
    <citation type="submission" date="2021-02" db="EMBL/GenBank/DDBJ databases">
        <authorList>
            <person name="Kimball J.A."/>
            <person name="Haas M.W."/>
            <person name="Macchietto M."/>
            <person name="Kono T."/>
            <person name="Duquette J."/>
            <person name="Shao M."/>
        </authorList>
    </citation>
    <scope>NUCLEOTIDE SEQUENCE</scope>
    <source>
        <tissue evidence="3">Fresh leaf tissue</tissue>
    </source>
</reference>
<proteinExistence type="predicted"/>
<accession>A0A8J5RN23</accession>
<dbReference type="PANTHER" id="PTHR47851:SF1">
    <property type="entry name" value="OS06G0588700 PROTEIN"/>
    <property type="match status" value="1"/>
</dbReference>
<feature type="domain" description="Myb/SANT-like" evidence="2">
    <location>
        <begin position="154"/>
        <end position="248"/>
    </location>
</feature>
<name>A0A8J5RN23_ZIZPA</name>
<dbReference type="OrthoDB" id="683049at2759"/>